<evidence type="ECO:0000313" key="7">
    <source>
        <dbReference type="WBParaSite" id="Minc3s00930g18995"/>
    </source>
</evidence>
<dbReference type="AlphaFoldDB" id="A0A914LV99"/>
<dbReference type="PANTHER" id="PTHR12378">
    <property type="entry name" value="DESUMOYLATING ISOPEPTIDASE"/>
    <property type="match status" value="1"/>
</dbReference>
<evidence type="ECO:0000256" key="1">
    <source>
        <dbReference type="ARBA" id="ARBA00008140"/>
    </source>
</evidence>
<feature type="compositionally biased region" description="Polar residues" evidence="4">
    <location>
        <begin position="363"/>
        <end position="376"/>
    </location>
</feature>
<feature type="compositionally biased region" description="Polar residues" evidence="4">
    <location>
        <begin position="259"/>
        <end position="272"/>
    </location>
</feature>
<dbReference type="SMART" id="SM01179">
    <property type="entry name" value="DUF862"/>
    <property type="match status" value="2"/>
</dbReference>
<sequence>MVGTPVFLNVYDMYWLNDYAFGLGVGVFHSGIEVHNIEYSYGGHPFPLSGIFENSPKDPDELGDNFKFRESIHLGETDFSPEDVQKIIRQMGNEYQGDKYHLISKNCNHFSNQLSKTLTGKELPSWINRLANISEYSYGGHPFPLSGIFENSPKDPDELGDNFKFRESIHLGETDFSPEDVQKIIRQMGNEYQGDKYHLISKNCNHFSNQLSKTLTGKELPSWINRLANISGSFPFIERWIPAEWLTPIALQQKLNTSRNGSLSTSTVNNSANPPPQRVVSQTTINNTRLRTNSEDANGGGEKLSNTKSTIQASRWGWFQRKNPTENNNTSSSAPVTARQTNNSNNQQAGLSRFWGSLKSKENGTSTSTPSNTQQD</sequence>
<dbReference type="Gene3D" id="3.90.1720.30">
    <property type="entry name" value="PPPDE domains"/>
    <property type="match status" value="2"/>
</dbReference>
<feature type="domain" description="PPPDE" evidence="5">
    <location>
        <begin position="135"/>
        <end position="245"/>
    </location>
</feature>
<feature type="compositionally biased region" description="Polar residues" evidence="4">
    <location>
        <begin position="279"/>
        <end position="291"/>
    </location>
</feature>
<dbReference type="InterPro" id="IPR042266">
    <property type="entry name" value="PPPDE_sf"/>
</dbReference>
<evidence type="ECO:0000313" key="6">
    <source>
        <dbReference type="Proteomes" id="UP000887563"/>
    </source>
</evidence>
<evidence type="ECO:0000256" key="4">
    <source>
        <dbReference type="SAM" id="MobiDB-lite"/>
    </source>
</evidence>
<proteinExistence type="inferred from homology"/>
<organism evidence="6 7">
    <name type="scientific">Meloidogyne incognita</name>
    <name type="common">Southern root-knot nematode worm</name>
    <name type="synonym">Oxyuris incognita</name>
    <dbReference type="NCBI Taxonomy" id="6306"/>
    <lineage>
        <taxon>Eukaryota</taxon>
        <taxon>Metazoa</taxon>
        <taxon>Ecdysozoa</taxon>
        <taxon>Nematoda</taxon>
        <taxon>Chromadorea</taxon>
        <taxon>Rhabditida</taxon>
        <taxon>Tylenchina</taxon>
        <taxon>Tylenchomorpha</taxon>
        <taxon>Tylenchoidea</taxon>
        <taxon>Meloidogynidae</taxon>
        <taxon>Meloidogyninae</taxon>
        <taxon>Meloidogyne</taxon>
        <taxon>Meloidogyne incognita group</taxon>
    </lineage>
</organism>
<dbReference type="PANTHER" id="PTHR12378:SF80">
    <property type="entry name" value="IP06716P-RELATED"/>
    <property type="match status" value="1"/>
</dbReference>
<dbReference type="Pfam" id="PF05903">
    <property type="entry name" value="Peptidase_C97"/>
    <property type="match status" value="2"/>
</dbReference>
<protein>
    <submittedName>
        <fullName evidence="7">PPPDE domain-containing protein</fullName>
    </submittedName>
</protein>
<dbReference type="WBParaSite" id="Minc3s00930g18995">
    <property type="protein sequence ID" value="Minc3s00930g18995"/>
    <property type="gene ID" value="Minc3s00930g18995"/>
</dbReference>
<comment type="similarity">
    <text evidence="1">Belongs to the DeSI family.</text>
</comment>
<keyword evidence="2" id="KW-0645">Protease</keyword>
<evidence type="ECO:0000259" key="5">
    <source>
        <dbReference type="PROSITE" id="PS51858"/>
    </source>
</evidence>
<evidence type="ECO:0000256" key="2">
    <source>
        <dbReference type="ARBA" id="ARBA00022670"/>
    </source>
</evidence>
<feature type="region of interest" description="Disordered" evidence="4">
    <location>
        <begin position="259"/>
        <end position="376"/>
    </location>
</feature>
<keyword evidence="6" id="KW-1185">Reference proteome</keyword>
<keyword evidence="3" id="KW-0378">Hydrolase</keyword>
<feature type="compositionally biased region" description="Polar residues" evidence="4">
    <location>
        <begin position="325"/>
        <end position="350"/>
    </location>
</feature>
<dbReference type="GO" id="GO:0016579">
    <property type="term" value="P:protein deubiquitination"/>
    <property type="evidence" value="ECO:0007669"/>
    <property type="project" value="TreeGrafter"/>
</dbReference>
<name>A0A914LV99_MELIC</name>
<evidence type="ECO:0000256" key="3">
    <source>
        <dbReference type="ARBA" id="ARBA00022801"/>
    </source>
</evidence>
<dbReference type="InterPro" id="IPR008580">
    <property type="entry name" value="PPPDE_dom"/>
</dbReference>
<dbReference type="GO" id="GO:0006508">
    <property type="term" value="P:proteolysis"/>
    <property type="evidence" value="ECO:0007669"/>
    <property type="project" value="UniProtKB-KW"/>
</dbReference>
<reference evidence="7" key="1">
    <citation type="submission" date="2022-11" db="UniProtKB">
        <authorList>
            <consortium name="WormBaseParasite"/>
        </authorList>
    </citation>
    <scope>IDENTIFICATION</scope>
</reference>
<dbReference type="Proteomes" id="UP000887563">
    <property type="component" value="Unplaced"/>
</dbReference>
<feature type="domain" description="PPPDE" evidence="5">
    <location>
        <begin position="4"/>
        <end position="137"/>
    </location>
</feature>
<dbReference type="PROSITE" id="PS51858">
    <property type="entry name" value="PPPDE"/>
    <property type="match status" value="2"/>
</dbReference>
<accession>A0A914LV99</accession>
<feature type="compositionally biased region" description="Polar residues" evidence="4">
    <location>
        <begin position="304"/>
        <end position="313"/>
    </location>
</feature>
<dbReference type="GO" id="GO:0101005">
    <property type="term" value="F:deubiquitinase activity"/>
    <property type="evidence" value="ECO:0007669"/>
    <property type="project" value="TreeGrafter"/>
</dbReference>